<dbReference type="AlphaFoldDB" id="A0A0C9XL05"/>
<evidence type="ECO:0000313" key="1">
    <source>
        <dbReference type="EMBL" id="KIK02219.1"/>
    </source>
</evidence>
<dbReference type="EMBL" id="KN838595">
    <property type="protein sequence ID" value="KIK02219.1"/>
    <property type="molecule type" value="Genomic_DNA"/>
</dbReference>
<reference evidence="2" key="2">
    <citation type="submission" date="2015-01" db="EMBL/GenBank/DDBJ databases">
        <title>Evolutionary Origins and Diversification of the Mycorrhizal Mutualists.</title>
        <authorList>
            <consortium name="DOE Joint Genome Institute"/>
            <consortium name="Mycorrhizal Genomics Consortium"/>
            <person name="Kohler A."/>
            <person name="Kuo A."/>
            <person name="Nagy L.G."/>
            <person name="Floudas D."/>
            <person name="Copeland A."/>
            <person name="Barry K.W."/>
            <person name="Cichocki N."/>
            <person name="Veneault-Fourrey C."/>
            <person name="LaButti K."/>
            <person name="Lindquist E.A."/>
            <person name="Lipzen A."/>
            <person name="Lundell T."/>
            <person name="Morin E."/>
            <person name="Murat C."/>
            <person name="Riley R."/>
            <person name="Ohm R."/>
            <person name="Sun H."/>
            <person name="Tunlid A."/>
            <person name="Henrissat B."/>
            <person name="Grigoriev I.V."/>
            <person name="Hibbett D.S."/>
            <person name="Martin F."/>
        </authorList>
    </citation>
    <scope>NUCLEOTIDE SEQUENCE [LARGE SCALE GENOMIC DNA]</scope>
    <source>
        <strain evidence="2">LaAM-08-1</strain>
    </source>
</reference>
<protein>
    <submittedName>
        <fullName evidence="1">Uncharacterized protein</fullName>
    </submittedName>
</protein>
<gene>
    <name evidence="1" type="ORF">K443DRAFT_677751</name>
</gene>
<proteinExistence type="predicted"/>
<evidence type="ECO:0000313" key="2">
    <source>
        <dbReference type="Proteomes" id="UP000054477"/>
    </source>
</evidence>
<reference evidence="1 2" key="1">
    <citation type="submission" date="2014-04" db="EMBL/GenBank/DDBJ databases">
        <authorList>
            <consortium name="DOE Joint Genome Institute"/>
            <person name="Kuo A."/>
            <person name="Kohler A."/>
            <person name="Nagy L.G."/>
            <person name="Floudas D."/>
            <person name="Copeland A."/>
            <person name="Barry K.W."/>
            <person name="Cichocki N."/>
            <person name="Veneault-Fourrey C."/>
            <person name="LaButti K."/>
            <person name="Lindquist E.A."/>
            <person name="Lipzen A."/>
            <person name="Lundell T."/>
            <person name="Morin E."/>
            <person name="Murat C."/>
            <person name="Sun H."/>
            <person name="Tunlid A."/>
            <person name="Henrissat B."/>
            <person name="Grigoriev I.V."/>
            <person name="Hibbett D.S."/>
            <person name="Martin F."/>
            <person name="Nordberg H.P."/>
            <person name="Cantor M.N."/>
            <person name="Hua S.X."/>
        </authorList>
    </citation>
    <scope>NUCLEOTIDE SEQUENCE [LARGE SCALE GENOMIC DNA]</scope>
    <source>
        <strain evidence="1 2">LaAM-08-1</strain>
    </source>
</reference>
<sequence length="68" mass="7513">MERHTSNRRTLYLSSFLGSVTVTGELLGTPPDNGKGYRPPVPIPIYRSHNLQYVSLGASDSLCQVFNC</sequence>
<name>A0A0C9XL05_9AGAR</name>
<accession>A0A0C9XL05</accession>
<dbReference type="Proteomes" id="UP000054477">
    <property type="component" value="Unassembled WGS sequence"/>
</dbReference>
<organism evidence="1 2">
    <name type="scientific">Laccaria amethystina LaAM-08-1</name>
    <dbReference type="NCBI Taxonomy" id="1095629"/>
    <lineage>
        <taxon>Eukaryota</taxon>
        <taxon>Fungi</taxon>
        <taxon>Dikarya</taxon>
        <taxon>Basidiomycota</taxon>
        <taxon>Agaricomycotina</taxon>
        <taxon>Agaricomycetes</taxon>
        <taxon>Agaricomycetidae</taxon>
        <taxon>Agaricales</taxon>
        <taxon>Agaricineae</taxon>
        <taxon>Hydnangiaceae</taxon>
        <taxon>Laccaria</taxon>
    </lineage>
</organism>
<dbReference type="HOGENOM" id="CLU_2794348_0_0_1"/>
<keyword evidence="2" id="KW-1185">Reference proteome</keyword>